<gene>
    <name evidence="1" type="ORF">BGZ80_003307</name>
</gene>
<reference evidence="1" key="1">
    <citation type="journal article" date="2020" name="Fungal Divers.">
        <title>Resolving the Mortierellaceae phylogeny through synthesis of multi-gene phylogenetics and phylogenomics.</title>
        <authorList>
            <person name="Vandepol N."/>
            <person name="Liber J."/>
            <person name="Desiro A."/>
            <person name="Na H."/>
            <person name="Kennedy M."/>
            <person name="Barry K."/>
            <person name="Grigoriev I.V."/>
            <person name="Miller A.N."/>
            <person name="O'Donnell K."/>
            <person name="Stajich J.E."/>
            <person name="Bonito G."/>
        </authorList>
    </citation>
    <scope>NUCLEOTIDE SEQUENCE</scope>
    <source>
        <strain evidence="1">NRRL 2769</strain>
    </source>
</reference>
<dbReference type="Proteomes" id="UP000703661">
    <property type="component" value="Unassembled WGS sequence"/>
</dbReference>
<sequence>MAEAMSGKSVTGGNANEIYISELEALNESLDPLFLLKLSMVTIKIQRTINCRVTERLNRIEEEECSEAIRENAKTTGVRAVATTQDVQRILEKRKPNVERVIREDVLDEYGIGATEFAKLEAVAEPVPSRPKLSRRNAVLYLRILKKKMVDQ</sequence>
<keyword evidence="2" id="KW-1185">Reference proteome</keyword>
<dbReference type="AlphaFoldDB" id="A0A9P6N243"/>
<protein>
    <submittedName>
        <fullName evidence="1">Uncharacterized protein</fullName>
    </submittedName>
</protein>
<proteinExistence type="predicted"/>
<dbReference type="EMBL" id="JAAAID010000187">
    <property type="protein sequence ID" value="KAG0020942.1"/>
    <property type="molecule type" value="Genomic_DNA"/>
</dbReference>
<evidence type="ECO:0000313" key="1">
    <source>
        <dbReference type="EMBL" id="KAG0020942.1"/>
    </source>
</evidence>
<comment type="caution">
    <text evidence="1">The sequence shown here is derived from an EMBL/GenBank/DDBJ whole genome shotgun (WGS) entry which is preliminary data.</text>
</comment>
<name>A0A9P6N243_9FUNG</name>
<evidence type="ECO:0000313" key="2">
    <source>
        <dbReference type="Proteomes" id="UP000703661"/>
    </source>
</evidence>
<accession>A0A9P6N243</accession>
<organism evidence="1 2">
    <name type="scientific">Entomortierella chlamydospora</name>
    <dbReference type="NCBI Taxonomy" id="101097"/>
    <lineage>
        <taxon>Eukaryota</taxon>
        <taxon>Fungi</taxon>
        <taxon>Fungi incertae sedis</taxon>
        <taxon>Mucoromycota</taxon>
        <taxon>Mortierellomycotina</taxon>
        <taxon>Mortierellomycetes</taxon>
        <taxon>Mortierellales</taxon>
        <taxon>Mortierellaceae</taxon>
        <taxon>Entomortierella</taxon>
    </lineage>
</organism>